<gene>
    <name evidence="1" type="ORF">X801_10772</name>
</gene>
<evidence type="ECO:0000313" key="2">
    <source>
        <dbReference type="Proteomes" id="UP000243686"/>
    </source>
</evidence>
<accession>A0A1S8WGB0</accession>
<organism evidence="1 2">
    <name type="scientific">Opisthorchis viverrini</name>
    <name type="common">Southeast Asian liver fluke</name>
    <dbReference type="NCBI Taxonomy" id="6198"/>
    <lineage>
        <taxon>Eukaryota</taxon>
        <taxon>Metazoa</taxon>
        <taxon>Spiralia</taxon>
        <taxon>Lophotrochozoa</taxon>
        <taxon>Platyhelminthes</taxon>
        <taxon>Trematoda</taxon>
        <taxon>Digenea</taxon>
        <taxon>Opisthorchiida</taxon>
        <taxon>Opisthorchiata</taxon>
        <taxon>Opisthorchiidae</taxon>
        <taxon>Opisthorchis</taxon>
    </lineage>
</organism>
<dbReference type="Proteomes" id="UP000243686">
    <property type="component" value="Unassembled WGS sequence"/>
</dbReference>
<reference evidence="1 2" key="1">
    <citation type="submission" date="2015-03" db="EMBL/GenBank/DDBJ databases">
        <title>Draft genome of the nematode, Opisthorchis viverrini.</title>
        <authorList>
            <person name="Mitreva M."/>
        </authorList>
    </citation>
    <scope>NUCLEOTIDE SEQUENCE [LARGE SCALE GENOMIC DNA]</scope>
    <source>
        <strain evidence="1">Khon Kaen</strain>
    </source>
</reference>
<dbReference type="EMBL" id="KV907397">
    <property type="protein sequence ID" value="OON13454.1"/>
    <property type="molecule type" value="Genomic_DNA"/>
</dbReference>
<dbReference type="AlphaFoldDB" id="A0A1S8WGB0"/>
<sequence length="165" mass="19208">MKSSIHNFEYHGLESWGYIQSCDFENMDLKGLSSDVEDQHEGFECIAHNSMLERKAIFCVVRKDANSFKKHPSSRTKPMEQNYDDIKHTPFAYFQPENFQTGEQEYFYQIDEEISGTFRSFSLVTLSMGSDRSFEVIVKVGPVFQRDERILKVIIRIAALVTSRK</sequence>
<proteinExistence type="predicted"/>
<name>A0A1S8WGB0_OPIVI</name>
<keyword evidence="2" id="KW-1185">Reference proteome</keyword>
<protein>
    <submittedName>
        <fullName evidence="1">Uncharacterized protein</fullName>
    </submittedName>
</protein>
<evidence type="ECO:0000313" key="1">
    <source>
        <dbReference type="EMBL" id="OON13454.1"/>
    </source>
</evidence>